<evidence type="ECO:0000313" key="2">
    <source>
        <dbReference type="Proteomes" id="UP000811246"/>
    </source>
</evidence>
<evidence type="ECO:0008006" key="3">
    <source>
        <dbReference type="Google" id="ProtNLM"/>
    </source>
</evidence>
<dbReference type="Pfam" id="PF00574">
    <property type="entry name" value="CLP_protease"/>
    <property type="match status" value="2"/>
</dbReference>
<sequence length="158" mass="17927">MLSLSTMLYLDSIDNSKKLYMYINGPGGDASSLSTYLLQSNHASFSVFLLLVRYFPLLKTCSLQLTPSMAIYDDMQSLKSPVGTHCVGYAYNLVAFLLAAGEKGSNGPKNCCSMLYMPLVWGHFDLIFTYEINDEQWWVVFFIVKRAIITDKSYRIIR</sequence>
<dbReference type="InterPro" id="IPR023562">
    <property type="entry name" value="ClpP/TepA"/>
</dbReference>
<dbReference type="EMBL" id="CM031835">
    <property type="protein sequence ID" value="KAG6688836.1"/>
    <property type="molecule type" value="Genomic_DNA"/>
</dbReference>
<organism evidence="1 2">
    <name type="scientific">Carya illinoinensis</name>
    <name type="common">Pecan</name>
    <dbReference type="NCBI Taxonomy" id="32201"/>
    <lineage>
        <taxon>Eukaryota</taxon>
        <taxon>Viridiplantae</taxon>
        <taxon>Streptophyta</taxon>
        <taxon>Embryophyta</taxon>
        <taxon>Tracheophyta</taxon>
        <taxon>Spermatophyta</taxon>
        <taxon>Magnoliopsida</taxon>
        <taxon>eudicotyledons</taxon>
        <taxon>Gunneridae</taxon>
        <taxon>Pentapetalae</taxon>
        <taxon>rosids</taxon>
        <taxon>fabids</taxon>
        <taxon>Fagales</taxon>
        <taxon>Juglandaceae</taxon>
        <taxon>Carya</taxon>
    </lineage>
</organism>
<dbReference type="Proteomes" id="UP000811246">
    <property type="component" value="Chromosome 11"/>
</dbReference>
<gene>
    <name evidence="1" type="ORF">I3842_11G144900</name>
</gene>
<dbReference type="GO" id="GO:0009368">
    <property type="term" value="C:endopeptidase Clp complex"/>
    <property type="evidence" value="ECO:0007669"/>
    <property type="project" value="TreeGrafter"/>
</dbReference>
<dbReference type="PANTHER" id="PTHR10381">
    <property type="entry name" value="ATP-DEPENDENT CLP PROTEASE PROTEOLYTIC SUBUNIT"/>
    <property type="match status" value="1"/>
</dbReference>
<dbReference type="GO" id="GO:0004252">
    <property type="term" value="F:serine-type endopeptidase activity"/>
    <property type="evidence" value="ECO:0007669"/>
    <property type="project" value="TreeGrafter"/>
</dbReference>
<accession>A0A922J070</accession>
<dbReference type="PANTHER" id="PTHR10381:SF46">
    <property type="entry name" value="ATP-DEPENDENT CLP PROTEASE PROTEOLYTIC SUBUNIT-RELATED PROTEIN 2, CHLOROPLASTIC"/>
    <property type="match status" value="1"/>
</dbReference>
<dbReference type="AlphaFoldDB" id="A0A922J070"/>
<name>A0A922J070_CARIL</name>
<evidence type="ECO:0000313" key="1">
    <source>
        <dbReference type="EMBL" id="KAG6688837.1"/>
    </source>
</evidence>
<dbReference type="GO" id="GO:0006515">
    <property type="term" value="P:protein quality control for misfolded or incompletely synthesized proteins"/>
    <property type="evidence" value="ECO:0007669"/>
    <property type="project" value="TreeGrafter"/>
</dbReference>
<comment type="caution">
    <text evidence="1">The sequence shown here is derived from an EMBL/GenBank/DDBJ whole genome shotgun (WGS) entry which is preliminary data.</text>
</comment>
<dbReference type="GO" id="GO:0051117">
    <property type="term" value="F:ATPase binding"/>
    <property type="evidence" value="ECO:0007669"/>
    <property type="project" value="TreeGrafter"/>
</dbReference>
<dbReference type="GO" id="GO:0004176">
    <property type="term" value="F:ATP-dependent peptidase activity"/>
    <property type="evidence" value="ECO:0007669"/>
    <property type="project" value="TreeGrafter"/>
</dbReference>
<proteinExistence type="predicted"/>
<protein>
    <recommendedName>
        <fullName evidence="3">ATP-dependent Clp protease proteolytic subunit</fullName>
    </recommendedName>
</protein>
<dbReference type="EMBL" id="CM031835">
    <property type="protein sequence ID" value="KAG6688837.1"/>
    <property type="molecule type" value="Genomic_DNA"/>
</dbReference>
<reference evidence="1" key="1">
    <citation type="submission" date="2021-01" db="EMBL/GenBank/DDBJ databases">
        <authorList>
            <person name="Lovell J.T."/>
            <person name="Bentley N."/>
            <person name="Bhattarai G."/>
            <person name="Jenkins J.W."/>
            <person name="Sreedasyam A."/>
            <person name="Alarcon Y."/>
            <person name="Bock C."/>
            <person name="Boston L."/>
            <person name="Carlson J."/>
            <person name="Cervantes K."/>
            <person name="Clermont K."/>
            <person name="Krom N."/>
            <person name="Kubenka K."/>
            <person name="Mamidi S."/>
            <person name="Mattison C."/>
            <person name="Monteros M."/>
            <person name="Pisani C."/>
            <person name="Plott C."/>
            <person name="Rajasekar S."/>
            <person name="Rhein H.S."/>
            <person name="Rohla C."/>
            <person name="Song M."/>
            <person name="Hilaire R.S."/>
            <person name="Shu S."/>
            <person name="Wells L."/>
            <person name="Wang X."/>
            <person name="Webber J."/>
            <person name="Heerema R.J."/>
            <person name="Klein P."/>
            <person name="Conner P."/>
            <person name="Grauke L."/>
            <person name="Grimwood J."/>
            <person name="Schmutz J."/>
            <person name="Randall J.J."/>
        </authorList>
    </citation>
    <scope>NUCLEOTIDE SEQUENCE</scope>
    <source>
        <tissue evidence="1">Leaf</tissue>
    </source>
</reference>